<evidence type="ECO:0000313" key="2">
    <source>
        <dbReference type="Proteomes" id="UP000646484"/>
    </source>
</evidence>
<dbReference type="PROSITE" id="PS51257">
    <property type="entry name" value="PROKAR_LIPOPROTEIN"/>
    <property type="match status" value="1"/>
</dbReference>
<comment type="caution">
    <text evidence="1">The sequence shown here is derived from an EMBL/GenBank/DDBJ whole genome shotgun (WGS) entry which is preliminary data.</text>
</comment>
<protein>
    <submittedName>
        <fullName evidence="1">Uncharacterized protein</fullName>
    </submittedName>
</protein>
<dbReference type="RefSeq" id="WP_186974948.1">
    <property type="nucleotide sequence ID" value="NZ_JACOOH010000001.1"/>
</dbReference>
<sequence>MAAKINKLLRGVMLLGMIGICSCTKYNYIDSGLANGVHDCSMWEYFKTDRYNWDSTMIMIDHAGLKPLFEGTGEYKQITFFGITNNTIVRYMLDYNRKLDEDKLAGEEVDDSEYWHRVTDIPASVCVPLLKSLIVTKRLMLDDVPDGNRKLIDGKSKKEYEEIDGIVVPTMLSELFLWVVRGDYGGVQHAGYASLNMAKRLSTAENWIVGSTDIQTNNGVVQAMGYEFLLRDF</sequence>
<evidence type="ECO:0000313" key="1">
    <source>
        <dbReference type="EMBL" id="MBC5620152.1"/>
    </source>
</evidence>
<gene>
    <name evidence="1" type="ORF">H8S64_03460</name>
</gene>
<organism evidence="1 2">
    <name type="scientific">Butyricimonas hominis</name>
    <dbReference type="NCBI Taxonomy" id="2763032"/>
    <lineage>
        <taxon>Bacteria</taxon>
        <taxon>Pseudomonadati</taxon>
        <taxon>Bacteroidota</taxon>
        <taxon>Bacteroidia</taxon>
        <taxon>Bacteroidales</taxon>
        <taxon>Odoribacteraceae</taxon>
        <taxon>Butyricimonas</taxon>
    </lineage>
</organism>
<keyword evidence="2" id="KW-1185">Reference proteome</keyword>
<accession>A0ABR7CWY2</accession>
<dbReference type="Proteomes" id="UP000646484">
    <property type="component" value="Unassembled WGS sequence"/>
</dbReference>
<reference evidence="1 2" key="1">
    <citation type="submission" date="2020-08" db="EMBL/GenBank/DDBJ databases">
        <title>Genome public.</title>
        <authorList>
            <person name="Liu C."/>
            <person name="Sun Q."/>
        </authorList>
    </citation>
    <scope>NUCLEOTIDE SEQUENCE [LARGE SCALE GENOMIC DNA]</scope>
    <source>
        <strain evidence="1 2">NSJ-56</strain>
    </source>
</reference>
<proteinExistence type="predicted"/>
<dbReference type="EMBL" id="JACOOH010000001">
    <property type="protein sequence ID" value="MBC5620152.1"/>
    <property type="molecule type" value="Genomic_DNA"/>
</dbReference>
<name>A0ABR7CWY2_9BACT</name>